<dbReference type="InterPro" id="IPR009677">
    <property type="entry name" value="DUF1266"/>
</dbReference>
<protein>
    <recommendedName>
        <fullName evidence="2">DUF1266 domain-containing protein</fullName>
    </recommendedName>
</protein>
<feature type="transmembrane region" description="Helical" evidence="1">
    <location>
        <begin position="12"/>
        <end position="32"/>
    </location>
</feature>
<proteinExistence type="predicted"/>
<evidence type="ECO:0000313" key="3">
    <source>
        <dbReference type="EMBL" id="MET3726853.1"/>
    </source>
</evidence>
<gene>
    <name evidence="3" type="ORF">ABID52_000434</name>
</gene>
<name>A0ABV2LE29_9BACL</name>
<evidence type="ECO:0000256" key="1">
    <source>
        <dbReference type="SAM" id="Phobius"/>
    </source>
</evidence>
<feature type="domain" description="DUF1266" evidence="2">
    <location>
        <begin position="60"/>
        <end position="220"/>
    </location>
</feature>
<organism evidence="3 4">
    <name type="scientific">Fictibacillus halophilus</name>
    <dbReference type="NCBI Taxonomy" id="1610490"/>
    <lineage>
        <taxon>Bacteria</taxon>
        <taxon>Bacillati</taxon>
        <taxon>Bacillota</taxon>
        <taxon>Bacilli</taxon>
        <taxon>Bacillales</taxon>
        <taxon>Fictibacillaceae</taxon>
        <taxon>Fictibacillus</taxon>
    </lineage>
</organism>
<evidence type="ECO:0000313" key="4">
    <source>
        <dbReference type="Proteomes" id="UP001549097"/>
    </source>
</evidence>
<sequence length="226" mass="26382">MFKKRKRRQKKSLFIDSLAVLCFKGMGSYYWAVNHPKYGVSRVGALYLTGKIDKEIVPTKLDWLLTEGFQKRFSSIKKELLQLTENEQDSLIDSLDAETAHKYRVVRRYMNRLNEHGIAAYDISHCIYNNQIFAKSATLLWSNLKHMSLIRKDRDERSQRAAEQAQLLFSNWNEYVTSFIVGVQFRQNSTADSEAFMKTMEPTFTKLLTSKYSPLQNADWNTNLNV</sequence>
<dbReference type="Proteomes" id="UP001549097">
    <property type="component" value="Unassembled WGS sequence"/>
</dbReference>
<dbReference type="EMBL" id="JBEPMP010000001">
    <property type="protein sequence ID" value="MET3726853.1"/>
    <property type="molecule type" value="Genomic_DNA"/>
</dbReference>
<dbReference type="RefSeq" id="WP_198768534.1">
    <property type="nucleotide sequence ID" value="NZ_JAEACF010000001.1"/>
</dbReference>
<reference evidence="3 4" key="1">
    <citation type="submission" date="2024-06" db="EMBL/GenBank/DDBJ databases">
        <title>Genomic Encyclopedia of Type Strains, Phase IV (KMG-IV): sequencing the most valuable type-strain genomes for metagenomic binning, comparative biology and taxonomic classification.</title>
        <authorList>
            <person name="Goeker M."/>
        </authorList>
    </citation>
    <scope>NUCLEOTIDE SEQUENCE [LARGE SCALE GENOMIC DNA]</scope>
    <source>
        <strain evidence="3 4">DSM 100124</strain>
    </source>
</reference>
<accession>A0ABV2LE29</accession>
<keyword evidence="1" id="KW-0812">Transmembrane</keyword>
<dbReference type="Pfam" id="PF06889">
    <property type="entry name" value="DUF1266"/>
    <property type="match status" value="1"/>
</dbReference>
<comment type="caution">
    <text evidence="3">The sequence shown here is derived from an EMBL/GenBank/DDBJ whole genome shotgun (WGS) entry which is preliminary data.</text>
</comment>
<keyword evidence="1" id="KW-1133">Transmembrane helix</keyword>
<keyword evidence="1" id="KW-0472">Membrane</keyword>
<keyword evidence="4" id="KW-1185">Reference proteome</keyword>
<evidence type="ECO:0000259" key="2">
    <source>
        <dbReference type="Pfam" id="PF06889"/>
    </source>
</evidence>